<name>A0A7M7M883_VARDE</name>
<evidence type="ECO:0000256" key="10">
    <source>
        <dbReference type="ARBA" id="ARBA00023157"/>
    </source>
</evidence>
<accession>A0A7M7M883</accession>
<feature type="compositionally biased region" description="Low complexity" evidence="14">
    <location>
        <begin position="157"/>
        <end position="201"/>
    </location>
</feature>
<protein>
    <recommendedName>
        <fullName evidence="22">Latrophilin Cirl</fullName>
    </recommendedName>
</protein>
<keyword evidence="10" id="KW-1015">Disulfide bond</keyword>
<keyword evidence="13" id="KW-0175">Coiled coil</keyword>
<evidence type="ECO:0008006" key="22">
    <source>
        <dbReference type="Google" id="ProtNLM"/>
    </source>
</evidence>
<dbReference type="InterPro" id="IPR032471">
    <property type="entry name" value="AGRL2-4_GAIN_subdom_A"/>
</dbReference>
<evidence type="ECO:0000256" key="7">
    <source>
        <dbReference type="ARBA" id="ARBA00022989"/>
    </source>
</evidence>
<feature type="region of interest" description="Disordered" evidence="14">
    <location>
        <begin position="1261"/>
        <end position="1304"/>
    </location>
</feature>
<evidence type="ECO:0000259" key="18">
    <source>
        <dbReference type="PROSITE" id="PS50228"/>
    </source>
</evidence>
<dbReference type="Gene3D" id="2.60.120.740">
    <property type="match status" value="1"/>
</dbReference>
<dbReference type="InterPro" id="IPR036445">
    <property type="entry name" value="GPCR_2_extracell_dom_sf"/>
</dbReference>
<dbReference type="GeneID" id="111248619"/>
<dbReference type="Gene3D" id="1.25.40.610">
    <property type="match status" value="1"/>
</dbReference>
<dbReference type="Pfam" id="PF01825">
    <property type="entry name" value="GPS"/>
    <property type="match status" value="1"/>
</dbReference>
<dbReference type="InterPro" id="IPR043159">
    <property type="entry name" value="Lectin_gal-bd_sf"/>
</dbReference>
<feature type="transmembrane region" description="Helical" evidence="15">
    <location>
        <begin position="622"/>
        <end position="647"/>
    </location>
</feature>
<keyword evidence="11" id="KW-0675">Receptor</keyword>
<dbReference type="InterPro" id="IPR046338">
    <property type="entry name" value="GAIN_dom_sf"/>
</dbReference>
<dbReference type="InterPro" id="IPR001879">
    <property type="entry name" value="GPCR_2_extracellular_dom"/>
</dbReference>
<dbReference type="PROSITE" id="PS50228">
    <property type="entry name" value="SUEL_LECTIN"/>
    <property type="match status" value="1"/>
</dbReference>
<dbReference type="OrthoDB" id="1100386at2759"/>
<keyword evidence="8" id="KW-0297">G-protein coupled receptor</keyword>
<dbReference type="InterPro" id="IPR017981">
    <property type="entry name" value="GPCR_2-like_7TM"/>
</dbReference>
<keyword evidence="21" id="KW-1185">Reference proteome</keyword>
<evidence type="ECO:0000256" key="2">
    <source>
        <dbReference type="ARBA" id="ARBA00010933"/>
    </source>
</evidence>
<dbReference type="Proteomes" id="UP000594260">
    <property type="component" value="Unplaced"/>
</dbReference>
<dbReference type="Gene3D" id="1.20.1070.10">
    <property type="entry name" value="Rhodopsin 7-helix transmembrane proteins"/>
    <property type="match status" value="1"/>
</dbReference>
<comment type="similarity">
    <text evidence="2">Belongs to the G-protein coupled receptor 2 family. LN-TM7 subfamily.</text>
</comment>
<dbReference type="GO" id="GO:0005886">
    <property type="term" value="C:plasma membrane"/>
    <property type="evidence" value="ECO:0007669"/>
    <property type="project" value="UniProtKB-SubCell"/>
</dbReference>
<evidence type="ECO:0000256" key="9">
    <source>
        <dbReference type="ARBA" id="ARBA00023136"/>
    </source>
</evidence>
<feature type="transmembrane region" description="Helical" evidence="15">
    <location>
        <begin position="842"/>
        <end position="863"/>
    </location>
</feature>
<keyword evidence="3" id="KW-1003">Cell membrane</keyword>
<dbReference type="GO" id="GO:0004930">
    <property type="term" value="F:G protein-coupled receptor activity"/>
    <property type="evidence" value="ECO:0007669"/>
    <property type="project" value="UniProtKB-KW"/>
</dbReference>
<dbReference type="RefSeq" id="XP_022656975.1">
    <property type="nucleotide sequence ID" value="XM_022801240.1"/>
</dbReference>
<dbReference type="InterPro" id="IPR000832">
    <property type="entry name" value="GPCR_2_secretin-like"/>
</dbReference>
<keyword evidence="9 15" id="KW-0472">Membrane</keyword>
<evidence type="ECO:0000259" key="19">
    <source>
        <dbReference type="PROSITE" id="PS50261"/>
    </source>
</evidence>
<feature type="transmembrane region" description="Helical" evidence="15">
    <location>
        <begin position="659"/>
        <end position="678"/>
    </location>
</feature>
<dbReference type="PANTHER" id="PTHR12011">
    <property type="entry name" value="ADHESION G-PROTEIN COUPLED RECEPTOR"/>
    <property type="match status" value="1"/>
</dbReference>
<feature type="region of interest" description="Disordered" evidence="14">
    <location>
        <begin position="157"/>
        <end position="247"/>
    </location>
</feature>
<sequence length="1304" mass="143070">MKIYVRALFVADRRHDRSWSLLRASDFQLHTISAEVPNPPVTPSPRNRDRIQYKTEYACEGGTLNISCKDNYNIHLVRANYGRLSVSICNPLAKIDMSVNCMSWKSHLIMEKKCMNKQSCSVQVSAKNFDDPCPGTIKYLEVQYNCTLASLAVPSTTTPLPTLRNTTAASAEEDSASTSSTTTTVAPVSSTTRVAPSASTAPPEPAATQFENEAIAPEPPKSFPTEESADPVDYDGTGTGGNQPTGKMLYCEPRTSRGLHWNWTRAGNVHVQKCPGGATGYARWHCDALEGHWYPSKPDLKQCKSLWVESLMDRLAKEESLTQLASDLKSFTNNKEIFSTDVKEISKLMQGMLSRLGSSGVDHTIDMWHREQIYKELLLEFVATMSNLLEEKHQEAWADLNPAEQKQILTRLMTALEENAVLLSDTFTQETNYPVVKNNILMSVRAIDSWRNMNVYFPSIADRERDQNWSAMQDSILLPIEAIQQFYKQSSLRRLIFVAYNNLDTFLVPEPEGRFPRPTFDNLANGFINSRIVSASIGHQGDNRLALPLQVTLRHLQEGLLSDPQCVYWNTNSDSWSSEGCWVQSSNRSYTICTCDHLGNFAVLMEGPAQNDAAQKPFDQRLVVTIGCCVTLGFCCIAFLLLFLLKLHKTDQLWVHRNLALNLLLSEFIFVVGINQTHQNLLCSVVAALLQYFLLVSLTWTFFEGFHVYNSLVEPMEIHKSKLRCYAILAYVPPAIVTAISMLIDPSSFGTPKYCWLRSDNYFIFSFIAPMVGIIFGCVVFVCISVCILCNQGGLATSVKGKEEDKVHAVRSYLYWISVLLVFMTFTWASSVVYVAKFNMTWAIIFAVFNSLLGLFLLIFTCWKNEAFQDRYGHTLANSRWLPNCLKRCLFGGRNQLAIDVSVNSGNGAPLHPHPSWNTDHKAVSGLTAQSLGQIPVVQQQHHHHHLQQHQGVTVATMAGGGKFTIPVRPSMADRAGDSSAAILVLTPQTINIGSNGTVSNGTGATSVVGSNVIGSSSSSGVVNANDRARSMAMAMNSSLSKSQHNLALEAMGIAGSQGGHPHHTLGSKQLQGQWVQWRGTRAGPASAGQAGPYSEASSVYSAFADHIYESIDVGGGAAASMVPPPAPADSTPNILYGNTADMSLTSADAYEQRQPLISKYPSISNQLDATLARMTPSERAATTRRAKQIAASTPVVQVNGQLFTPQQLYEVALTQALQVSAKMEEERAAVQQQLLAAQQTPSPHDNQVIAVLDGEKVVSRINPLDSPSGSSNSSSSSASSDGSPSSGGLSNPQPPRYNLSTYC</sequence>
<evidence type="ECO:0000313" key="20">
    <source>
        <dbReference type="EnsemblMetazoa" id="XP_022656975"/>
    </source>
</evidence>
<comment type="subcellular location">
    <subcellularLocation>
        <location evidence="1">Cell membrane</location>
        <topology evidence="1">Multi-pass membrane protein</topology>
    </subcellularLocation>
</comment>
<evidence type="ECO:0000256" key="8">
    <source>
        <dbReference type="ARBA" id="ARBA00023040"/>
    </source>
</evidence>
<evidence type="ECO:0000256" key="3">
    <source>
        <dbReference type="ARBA" id="ARBA00022475"/>
    </source>
</evidence>
<reference evidence="20" key="1">
    <citation type="submission" date="2021-01" db="UniProtKB">
        <authorList>
            <consortium name="EnsemblMetazoa"/>
        </authorList>
    </citation>
    <scope>IDENTIFICATION</scope>
</reference>
<dbReference type="KEGG" id="vde:111248619"/>
<keyword evidence="6" id="KW-0430">Lectin</keyword>
<dbReference type="SMART" id="SM00008">
    <property type="entry name" value="HormR"/>
    <property type="match status" value="1"/>
</dbReference>
<feature type="coiled-coil region" evidence="13">
    <location>
        <begin position="1214"/>
        <end position="1241"/>
    </location>
</feature>
<evidence type="ECO:0000256" key="15">
    <source>
        <dbReference type="SAM" id="Phobius"/>
    </source>
</evidence>
<dbReference type="GO" id="GO:0030246">
    <property type="term" value="F:carbohydrate binding"/>
    <property type="evidence" value="ECO:0007669"/>
    <property type="project" value="UniProtKB-KW"/>
</dbReference>
<dbReference type="PROSITE" id="PS50227">
    <property type="entry name" value="G_PROTEIN_RECEP_F2_3"/>
    <property type="match status" value="1"/>
</dbReference>
<keyword evidence="4 15" id="KW-0812">Transmembrane</keyword>
<proteinExistence type="inferred from homology"/>
<dbReference type="PANTHER" id="PTHR12011:SF347">
    <property type="entry name" value="FI21270P1-RELATED"/>
    <property type="match status" value="1"/>
</dbReference>
<dbReference type="Gene3D" id="4.10.1240.10">
    <property type="entry name" value="GPCR, family 2, extracellular hormone receptor domain"/>
    <property type="match status" value="1"/>
</dbReference>
<dbReference type="PROSITE" id="PS50221">
    <property type="entry name" value="GAIN_B"/>
    <property type="match status" value="1"/>
</dbReference>
<evidence type="ECO:0000256" key="1">
    <source>
        <dbReference type="ARBA" id="ARBA00004651"/>
    </source>
</evidence>
<feature type="compositionally biased region" description="Low complexity" evidence="14">
    <location>
        <begin position="1264"/>
        <end position="1292"/>
    </location>
</feature>
<dbReference type="InterPro" id="IPR057244">
    <property type="entry name" value="GAIN_B"/>
</dbReference>
<feature type="domain" description="SUEL-type lectin" evidence="18">
    <location>
        <begin position="58"/>
        <end position="147"/>
    </location>
</feature>
<dbReference type="SMART" id="SM00303">
    <property type="entry name" value="GPS"/>
    <property type="match status" value="1"/>
</dbReference>
<dbReference type="GO" id="GO:0007166">
    <property type="term" value="P:cell surface receptor signaling pathway"/>
    <property type="evidence" value="ECO:0007669"/>
    <property type="project" value="InterPro"/>
</dbReference>
<feature type="domain" description="G-protein coupled receptors family 2 profile 1" evidence="17">
    <location>
        <begin position="249"/>
        <end position="307"/>
    </location>
</feature>
<dbReference type="Gene3D" id="2.60.220.50">
    <property type="match status" value="1"/>
</dbReference>
<keyword evidence="12" id="KW-0807">Transducer</keyword>
<feature type="domain" description="GAIN-B" evidence="16">
    <location>
        <begin position="430"/>
        <end position="611"/>
    </location>
</feature>
<evidence type="ECO:0000256" key="11">
    <source>
        <dbReference type="ARBA" id="ARBA00023170"/>
    </source>
</evidence>
<evidence type="ECO:0000313" key="21">
    <source>
        <dbReference type="Proteomes" id="UP000594260"/>
    </source>
</evidence>
<evidence type="ECO:0000256" key="4">
    <source>
        <dbReference type="ARBA" id="ARBA00022692"/>
    </source>
</evidence>
<evidence type="ECO:0000259" key="17">
    <source>
        <dbReference type="PROSITE" id="PS50227"/>
    </source>
</evidence>
<dbReference type="InterPro" id="IPR000203">
    <property type="entry name" value="GPS"/>
</dbReference>
<dbReference type="CDD" id="cd22830">
    <property type="entry name" value="Gal_Rha_Lectin_dCirl"/>
    <property type="match status" value="1"/>
</dbReference>
<dbReference type="InterPro" id="IPR000922">
    <property type="entry name" value="Lectin_gal-bd_dom"/>
</dbReference>
<feature type="transmembrane region" description="Helical" evidence="15">
    <location>
        <begin position="764"/>
        <end position="791"/>
    </location>
</feature>
<feature type="transmembrane region" description="Helical" evidence="15">
    <location>
        <begin position="812"/>
        <end position="836"/>
    </location>
</feature>
<dbReference type="EnsemblMetazoa" id="XM_022801240">
    <property type="protein sequence ID" value="XP_022656975"/>
    <property type="gene ID" value="LOC111248619"/>
</dbReference>
<evidence type="ECO:0000259" key="16">
    <source>
        <dbReference type="PROSITE" id="PS50221"/>
    </source>
</evidence>
<keyword evidence="7 15" id="KW-1133">Transmembrane helix</keyword>
<dbReference type="PROSITE" id="PS50261">
    <property type="entry name" value="G_PROTEIN_RECEP_F2_4"/>
    <property type="match status" value="1"/>
</dbReference>
<feature type="domain" description="G-protein coupled receptors family 2 profile 2" evidence="19">
    <location>
        <begin position="620"/>
        <end position="865"/>
    </location>
</feature>
<evidence type="ECO:0000256" key="5">
    <source>
        <dbReference type="ARBA" id="ARBA00022729"/>
    </source>
</evidence>
<dbReference type="FunFam" id="2.60.120.740:FF:000001">
    <property type="entry name" value="Adhesion G protein-coupled receptor L2"/>
    <property type="match status" value="1"/>
</dbReference>
<dbReference type="Pfam" id="PF16489">
    <property type="entry name" value="GAIN"/>
    <property type="match status" value="1"/>
</dbReference>
<evidence type="ECO:0000256" key="6">
    <source>
        <dbReference type="ARBA" id="ARBA00022734"/>
    </source>
</evidence>
<dbReference type="Pfam" id="PF02140">
    <property type="entry name" value="SUEL_Lectin"/>
    <property type="match status" value="1"/>
</dbReference>
<evidence type="ECO:0000256" key="14">
    <source>
        <dbReference type="SAM" id="MobiDB-lite"/>
    </source>
</evidence>
<feature type="transmembrane region" description="Helical" evidence="15">
    <location>
        <begin position="723"/>
        <end position="744"/>
    </location>
</feature>
<organism evidence="20 21">
    <name type="scientific">Varroa destructor</name>
    <name type="common">Honeybee mite</name>
    <dbReference type="NCBI Taxonomy" id="109461"/>
    <lineage>
        <taxon>Eukaryota</taxon>
        <taxon>Metazoa</taxon>
        <taxon>Ecdysozoa</taxon>
        <taxon>Arthropoda</taxon>
        <taxon>Chelicerata</taxon>
        <taxon>Arachnida</taxon>
        <taxon>Acari</taxon>
        <taxon>Parasitiformes</taxon>
        <taxon>Mesostigmata</taxon>
        <taxon>Gamasina</taxon>
        <taxon>Dermanyssoidea</taxon>
        <taxon>Varroidae</taxon>
        <taxon>Varroa</taxon>
    </lineage>
</organism>
<evidence type="ECO:0000256" key="12">
    <source>
        <dbReference type="ARBA" id="ARBA00023224"/>
    </source>
</evidence>
<keyword evidence="5" id="KW-0732">Signal</keyword>
<dbReference type="InParanoid" id="A0A7M7M883"/>
<evidence type="ECO:0000256" key="13">
    <source>
        <dbReference type="SAM" id="Coils"/>
    </source>
</evidence>
<dbReference type="Pfam" id="PF00002">
    <property type="entry name" value="7tm_2"/>
    <property type="match status" value="1"/>
</dbReference>
<feature type="transmembrane region" description="Helical" evidence="15">
    <location>
        <begin position="684"/>
        <end position="703"/>
    </location>
</feature>
<dbReference type="Pfam" id="PF02793">
    <property type="entry name" value="HRM"/>
    <property type="match status" value="1"/>
</dbReference>